<evidence type="ECO:0000313" key="8">
    <source>
        <dbReference type="Proteomes" id="UP000008139"/>
    </source>
</evidence>
<dbReference type="AlphaFoldDB" id="F2LXJ4"/>
<dbReference type="Pfam" id="PF03776">
    <property type="entry name" value="MinE"/>
    <property type="match status" value="1"/>
</dbReference>
<evidence type="ECO:0000256" key="3">
    <source>
        <dbReference type="ARBA" id="ARBA00022618"/>
    </source>
</evidence>
<dbReference type="GO" id="GO:0042802">
    <property type="term" value="F:identical protein binding"/>
    <property type="evidence" value="ECO:0007669"/>
    <property type="project" value="UniProtKB-ARBA"/>
</dbReference>
<dbReference type="KEGG" id="hmr:Hipma_0203"/>
<dbReference type="STRING" id="760142.Hipma_0203"/>
<dbReference type="SUPFAM" id="SSF55229">
    <property type="entry name" value="Cell division protein MinE topological specificity domain"/>
    <property type="match status" value="1"/>
</dbReference>
<reference evidence="7 8" key="1">
    <citation type="journal article" date="2011" name="Stand. Genomic Sci.">
        <title>Complete genome sequence of the thermophilic sulfur-reducer Hippea maritima type strain (MH(2)).</title>
        <authorList>
            <person name="Huntemann M."/>
            <person name="Lu M."/>
            <person name="Nolan M."/>
            <person name="Lapidus A."/>
            <person name="Lucas S."/>
            <person name="Hammon N."/>
            <person name="Deshpande S."/>
            <person name="Cheng J.F."/>
            <person name="Tapia R."/>
            <person name="Han C."/>
            <person name="Goodwin L."/>
            <person name="Pitluck S."/>
            <person name="Liolios K."/>
            <person name="Pagani I."/>
            <person name="Ivanova N."/>
            <person name="Ovchinikova G."/>
            <person name="Pati A."/>
            <person name="Chen A."/>
            <person name="Palaniappan K."/>
            <person name="Land M."/>
            <person name="Hauser L."/>
            <person name="Jeffries C.D."/>
            <person name="Detter J.C."/>
            <person name="Brambilla E.M."/>
            <person name="Rohde M."/>
            <person name="Spring S."/>
            <person name="Goker M."/>
            <person name="Woyke T."/>
            <person name="Bristow J."/>
            <person name="Eisen J.A."/>
            <person name="Markowitz V."/>
            <person name="Hugenholtz P."/>
            <person name="Kyrpides N.C."/>
            <person name="Klenk H.P."/>
            <person name="Mavromatis K."/>
        </authorList>
    </citation>
    <scope>NUCLEOTIDE SEQUENCE [LARGE SCALE GENOMIC DNA]</scope>
    <source>
        <strain evidence="8">ATCC 700847 / DSM 10411 / MH2</strain>
    </source>
</reference>
<keyword evidence="4 6" id="KW-0131">Cell cycle</keyword>
<reference evidence="8" key="2">
    <citation type="submission" date="2011-03" db="EMBL/GenBank/DDBJ databases">
        <title>The complete genome of Hippea maritima DSM 10411.</title>
        <authorList>
            <consortium name="US DOE Joint Genome Institute (JGI-PGF)"/>
            <person name="Lucas S."/>
            <person name="Copeland A."/>
            <person name="Lapidus A."/>
            <person name="Bruce D."/>
            <person name="Goodwin L."/>
            <person name="Pitluck S."/>
            <person name="Peters L."/>
            <person name="Kyrpides N."/>
            <person name="Mavromatis K."/>
            <person name="Pagani I."/>
            <person name="Ivanova N."/>
            <person name="Mikhailova N."/>
            <person name="Lu M."/>
            <person name="Detter J.C."/>
            <person name="Tapia R."/>
            <person name="Han C."/>
            <person name="Land M."/>
            <person name="Hauser L."/>
            <person name="Markowitz V."/>
            <person name="Cheng J.-F."/>
            <person name="Hugenholtz P."/>
            <person name="Woyke T."/>
            <person name="Wu D."/>
            <person name="Spring S."/>
            <person name="Schroeder M."/>
            <person name="Brambilla E."/>
            <person name="Klenk H.-P."/>
            <person name="Eisen J.A."/>
        </authorList>
    </citation>
    <scope>NUCLEOTIDE SEQUENCE [LARGE SCALE GENOMIC DNA]</scope>
    <source>
        <strain evidence="8">ATCC 700847 / DSM 10411 / MH2</strain>
    </source>
</reference>
<dbReference type="NCBIfam" id="NF001422">
    <property type="entry name" value="PRK00296.1"/>
    <property type="match status" value="1"/>
</dbReference>
<evidence type="ECO:0000256" key="1">
    <source>
        <dbReference type="ARBA" id="ARBA00008168"/>
    </source>
</evidence>
<protein>
    <recommendedName>
        <fullName evidence="2 6">Cell division topological specificity factor</fullName>
    </recommendedName>
</protein>
<dbReference type="InParanoid" id="F2LXJ4"/>
<dbReference type="FunFam" id="3.30.1070.10:FF:000001">
    <property type="entry name" value="Cell division topological specificity factor"/>
    <property type="match status" value="1"/>
</dbReference>
<dbReference type="Gene3D" id="3.30.1070.10">
    <property type="entry name" value="Cell division topological specificity factor MinE"/>
    <property type="match status" value="1"/>
</dbReference>
<evidence type="ECO:0000256" key="6">
    <source>
        <dbReference type="HAMAP-Rule" id="MF_00262"/>
    </source>
</evidence>
<dbReference type="GO" id="GO:0051301">
    <property type="term" value="P:cell division"/>
    <property type="evidence" value="ECO:0007669"/>
    <property type="project" value="UniProtKB-KW"/>
</dbReference>
<dbReference type="eggNOG" id="COG0851">
    <property type="taxonomic scope" value="Bacteria"/>
</dbReference>
<dbReference type="HAMAP" id="MF_00262">
    <property type="entry name" value="MinE"/>
    <property type="match status" value="1"/>
</dbReference>
<keyword evidence="3 6" id="KW-0132">Cell division</keyword>
<dbReference type="NCBIfam" id="TIGR01215">
    <property type="entry name" value="minE"/>
    <property type="match status" value="1"/>
</dbReference>
<evidence type="ECO:0000256" key="2">
    <source>
        <dbReference type="ARBA" id="ARBA00020112"/>
    </source>
</evidence>
<comment type="function">
    <text evidence="5 6">Prevents the cell division inhibition by proteins MinC and MinD at internal division sites while permitting inhibition at polar sites. This ensures cell division at the proper site by restricting the formation of a division septum at the midpoint of the long axis of the cell.</text>
</comment>
<dbReference type="EMBL" id="CP002606">
    <property type="protein sequence ID" value="AEA33180.1"/>
    <property type="molecule type" value="Genomic_DNA"/>
</dbReference>
<proteinExistence type="inferred from homology"/>
<dbReference type="OrthoDB" id="9802655at2"/>
<evidence type="ECO:0000256" key="4">
    <source>
        <dbReference type="ARBA" id="ARBA00023306"/>
    </source>
</evidence>
<dbReference type="GO" id="GO:0032955">
    <property type="term" value="P:regulation of division septum assembly"/>
    <property type="evidence" value="ECO:0007669"/>
    <property type="project" value="InterPro"/>
</dbReference>
<keyword evidence="8" id="KW-1185">Reference proteome</keyword>
<name>F2LXJ4_HIPMA</name>
<dbReference type="RefSeq" id="WP_013681224.1">
    <property type="nucleotide sequence ID" value="NC_015318.1"/>
</dbReference>
<accession>F2LXJ4</accession>
<organism evidence="7 8">
    <name type="scientific">Hippea maritima (strain ATCC 700847 / DSM 10411 / MH2)</name>
    <dbReference type="NCBI Taxonomy" id="760142"/>
    <lineage>
        <taxon>Bacteria</taxon>
        <taxon>Pseudomonadati</taxon>
        <taxon>Campylobacterota</taxon>
        <taxon>Desulfurellia</taxon>
        <taxon>Desulfurellales</taxon>
        <taxon>Hippeaceae</taxon>
        <taxon>Hippea</taxon>
    </lineage>
</organism>
<dbReference type="FunCoup" id="F2LXJ4">
    <property type="interactions" value="81"/>
</dbReference>
<dbReference type="InterPro" id="IPR005527">
    <property type="entry name" value="MinE"/>
</dbReference>
<dbReference type="Proteomes" id="UP000008139">
    <property type="component" value="Chromosome"/>
</dbReference>
<comment type="similarity">
    <text evidence="1 6">Belongs to the MinE family.</text>
</comment>
<dbReference type="InterPro" id="IPR036707">
    <property type="entry name" value="MinE_sf"/>
</dbReference>
<evidence type="ECO:0000313" key="7">
    <source>
        <dbReference type="EMBL" id="AEA33180.1"/>
    </source>
</evidence>
<dbReference type="HOGENOM" id="CLU_137929_2_1_7"/>
<gene>
    <name evidence="6" type="primary">minE</name>
    <name evidence="7" type="ordered locus">Hipma_0203</name>
</gene>
<evidence type="ECO:0000256" key="5">
    <source>
        <dbReference type="ARBA" id="ARBA00025265"/>
    </source>
</evidence>
<sequence>MLLDFFRKNKKKSAQKAKERLQIILAHERVSNRAPFLDDLRNDLIKVISKYVDIDPNDVEVSLQRDNSMEVLEINIPIK</sequence>